<sequence length="96" mass="11267">VALPNNNVYNVHHKGRTCIICLKKKMCTYKRFQMDKILCSHAWTPNTLLITYNNPITPLPDLIEWNVPEYIKDGIVRPPKFKRLSERPPKKLHDKA</sequence>
<reference evidence="1 2" key="1">
    <citation type="submission" date="2020-09" db="EMBL/GenBank/DDBJ databases">
        <title>De no assembly of potato wild relative species, Solanum commersonii.</title>
        <authorList>
            <person name="Cho K."/>
        </authorList>
    </citation>
    <scope>NUCLEOTIDE SEQUENCE [LARGE SCALE GENOMIC DNA]</scope>
    <source>
        <strain evidence="1">LZ3.2</strain>
        <tissue evidence="1">Leaf</tissue>
    </source>
</reference>
<dbReference type="Proteomes" id="UP000824120">
    <property type="component" value="Chromosome 11"/>
</dbReference>
<dbReference type="AlphaFoldDB" id="A0A9J5WN55"/>
<accession>A0A9J5WN55</accession>
<keyword evidence="2" id="KW-1185">Reference proteome</keyword>
<feature type="non-terminal residue" evidence="1">
    <location>
        <position position="96"/>
    </location>
</feature>
<evidence type="ECO:0000313" key="1">
    <source>
        <dbReference type="EMBL" id="KAG5576781.1"/>
    </source>
</evidence>
<dbReference type="EMBL" id="JACXVP010000011">
    <property type="protein sequence ID" value="KAG5576781.1"/>
    <property type="molecule type" value="Genomic_DNA"/>
</dbReference>
<protein>
    <submittedName>
        <fullName evidence="1">Uncharacterized protein</fullName>
    </submittedName>
</protein>
<name>A0A9J5WN55_SOLCO</name>
<evidence type="ECO:0000313" key="2">
    <source>
        <dbReference type="Proteomes" id="UP000824120"/>
    </source>
</evidence>
<gene>
    <name evidence="1" type="ORF">H5410_056915</name>
</gene>
<comment type="caution">
    <text evidence="1">The sequence shown here is derived from an EMBL/GenBank/DDBJ whole genome shotgun (WGS) entry which is preliminary data.</text>
</comment>
<proteinExistence type="predicted"/>
<organism evidence="1 2">
    <name type="scientific">Solanum commersonii</name>
    <name type="common">Commerson's wild potato</name>
    <name type="synonym">Commerson's nightshade</name>
    <dbReference type="NCBI Taxonomy" id="4109"/>
    <lineage>
        <taxon>Eukaryota</taxon>
        <taxon>Viridiplantae</taxon>
        <taxon>Streptophyta</taxon>
        <taxon>Embryophyta</taxon>
        <taxon>Tracheophyta</taxon>
        <taxon>Spermatophyta</taxon>
        <taxon>Magnoliopsida</taxon>
        <taxon>eudicotyledons</taxon>
        <taxon>Gunneridae</taxon>
        <taxon>Pentapetalae</taxon>
        <taxon>asterids</taxon>
        <taxon>lamiids</taxon>
        <taxon>Solanales</taxon>
        <taxon>Solanaceae</taxon>
        <taxon>Solanoideae</taxon>
        <taxon>Solaneae</taxon>
        <taxon>Solanum</taxon>
    </lineage>
</organism>